<comment type="caution">
    <text evidence="6">Lacks conserved residue(s) required for the propagation of feature annotation.</text>
</comment>
<comment type="subcellular location">
    <subcellularLocation>
        <location evidence="1 6">Cell membrane</location>
        <topology evidence="1 6">Multi-pass membrane protein</topology>
    </subcellularLocation>
</comment>
<keyword evidence="3 6" id="KW-0812">Transmembrane</keyword>
<dbReference type="PANTHER" id="PTHR12677">
    <property type="entry name" value="GOLGI APPARATUS MEMBRANE PROTEIN TVP38-RELATED"/>
    <property type="match status" value="1"/>
</dbReference>
<feature type="transmembrane region" description="Helical" evidence="6">
    <location>
        <begin position="87"/>
        <end position="115"/>
    </location>
</feature>
<accession>A0ABR8YTU8</accession>
<dbReference type="PANTHER" id="PTHR12677:SF59">
    <property type="entry name" value="GOLGI APPARATUS MEMBRANE PROTEIN TVP38-RELATED"/>
    <property type="match status" value="1"/>
</dbReference>
<sequence>MFMRYTFNKINKFKGYILLGILIIIGGFIGYEYFFKYADLFKNPENIKEIILSYGKYSVLIFILIQILQVVVFFIPGEVIQIAGGYVFGSFLGTIISSVGILIGSAIGYFIARYLARDIVRKIIEKRNLKHFRKILTKSSNKIVILIVYLIPGIPKDILIYLCGLSDVNFLDFLLYSSIGRLPGIIISALFGDSIGERNYIVLGSLAIISIIFFLIGIFKGNKILEYLHQFHNKRKKGKEE</sequence>
<feature type="transmembrane region" description="Helical" evidence="6">
    <location>
        <begin position="15"/>
        <end position="34"/>
    </location>
</feature>
<evidence type="ECO:0000256" key="4">
    <source>
        <dbReference type="ARBA" id="ARBA00022989"/>
    </source>
</evidence>
<feature type="domain" description="VTT" evidence="7">
    <location>
        <begin position="75"/>
        <end position="193"/>
    </location>
</feature>
<protein>
    <recommendedName>
        <fullName evidence="6">TVP38/TMEM64 family membrane protein</fullName>
    </recommendedName>
</protein>
<comment type="similarity">
    <text evidence="6">Belongs to the TVP38/TMEM64 family.</text>
</comment>
<organism evidence="8 9">
    <name type="scientific">Clostridium faecium</name>
    <dbReference type="NCBI Taxonomy" id="2762223"/>
    <lineage>
        <taxon>Bacteria</taxon>
        <taxon>Bacillati</taxon>
        <taxon>Bacillota</taxon>
        <taxon>Clostridia</taxon>
        <taxon>Eubacteriales</taxon>
        <taxon>Clostridiaceae</taxon>
        <taxon>Clostridium</taxon>
    </lineage>
</organism>
<reference evidence="8 9" key="1">
    <citation type="submission" date="2020-08" db="EMBL/GenBank/DDBJ databases">
        <title>A Genomic Blueprint of the Chicken Gut Microbiome.</title>
        <authorList>
            <person name="Gilroy R."/>
            <person name="Ravi A."/>
            <person name="Getino M."/>
            <person name="Pursley I."/>
            <person name="Horton D.L."/>
            <person name="Alikhan N.-F."/>
            <person name="Baker D."/>
            <person name="Gharbi K."/>
            <person name="Hall N."/>
            <person name="Watson M."/>
            <person name="Adriaenssens E.M."/>
            <person name="Foster-Nyarko E."/>
            <person name="Jarju S."/>
            <person name="Secka A."/>
            <person name="Antonio M."/>
            <person name="Oren A."/>
            <person name="Chaudhuri R."/>
            <person name="La Ragione R.M."/>
            <person name="Hildebrand F."/>
            <person name="Pallen M.J."/>
        </authorList>
    </citation>
    <scope>NUCLEOTIDE SEQUENCE [LARGE SCALE GENOMIC DNA]</scope>
    <source>
        <strain evidence="8 9">N37</strain>
    </source>
</reference>
<dbReference type="Pfam" id="PF09335">
    <property type="entry name" value="VTT_dom"/>
    <property type="match status" value="1"/>
</dbReference>
<evidence type="ECO:0000313" key="8">
    <source>
        <dbReference type="EMBL" id="MBD8047687.1"/>
    </source>
</evidence>
<keyword evidence="9" id="KW-1185">Reference proteome</keyword>
<dbReference type="InterPro" id="IPR032816">
    <property type="entry name" value="VTT_dom"/>
</dbReference>
<evidence type="ECO:0000256" key="6">
    <source>
        <dbReference type="RuleBase" id="RU366058"/>
    </source>
</evidence>
<evidence type="ECO:0000256" key="1">
    <source>
        <dbReference type="ARBA" id="ARBA00004651"/>
    </source>
</evidence>
<comment type="caution">
    <text evidence="8">The sequence shown here is derived from an EMBL/GenBank/DDBJ whole genome shotgun (WGS) entry which is preliminary data.</text>
</comment>
<dbReference type="InterPro" id="IPR015414">
    <property type="entry name" value="TMEM64"/>
</dbReference>
<gene>
    <name evidence="8" type="ORF">H9637_11650</name>
</gene>
<keyword evidence="2 6" id="KW-1003">Cell membrane</keyword>
<evidence type="ECO:0000256" key="5">
    <source>
        <dbReference type="ARBA" id="ARBA00023136"/>
    </source>
</evidence>
<feature type="transmembrane region" description="Helical" evidence="6">
    <location>
        <begin position="54"/>
        <end position="75"/>
    </location>
</feature>
<keyword evidence="5 6" id="KW-0472">Membrane</keyword>
<dbReference type="EMBL" id="JACSQB010000092">
    <property type="protein sequence ID" value="MBD8047687.1"/>
    <property type="molecule type" value="Genomic_DNA"/>
</dbReference>
<keyword evidence="4 6" id="KW-1133">Transmembrane helix</keyword>
<evidence type="ECO:0000259" key="7">
    <source>
        <dbReference type="Pfam" id="PF09335"/>
    </source>
</evidence>
<proteinExistence type="inferred from homology"/>
<evidence type="ECO:0000256" key="2">
    <source>
        <dbReference type="ARBA" id="ARBA00022475"/>
    </source>
</evidence>
<dbReference type="Proteomes" id="UP000627166">
    <property type="component" value="Unassembled WGS sequence"/>
</dbReference>
<evidence type="ECO:0000313" key="9">
    <source>
        <dbReference type="Proteomes" id="UP000627166"/>
    </source>
</evidence>
<name>A0ABR8YTU8_9CLOT</name>
<feature type="transmembrane region" description="Helical" evidence="6">
    <location>
        <begin position="200"/>
        <end position="219"/>
    </location>
</feature>
<evidence type="ECO:0000256" key="3">
    <source>
        <dbReference type="ARBA" id="ARBA00022692"/>
    </source>
</evidence>